<dbReference type="Proteomes" id="UP000027215">
    <property type="component" value="Chromosome"/>
</dbReference>
<dbReference type="Gene3D" id="3.30.1380.10">
    <property type="match status" value="1"/>
</dbReference>
<dbReference type="PANTHER" id="PTHR34385:SF1">
    <property type="entry name" value="PEPTIDOGLYCAN L-ALANYL-D-GLUTAMATE ENDOPEPTIDASE CWLK"/>
    <property type="match status" value="1"/>
</dbReference>
<organism evidence="2 3">
    <name type="scientific">Xylella fastidiosa subsp. sandyi Ann-1</name>
    <dbReference type="NCBI Taxonomy" id="155920"/>
    <lineage>
        <taxon>Bacteria</taxon>
        <taxon>Pseudomonadati</taxon>
        <taxon>Pseudomonadota</taxon>
        <taxon>Gammaproteobacteria</taxon>
        <taxon>Lysobacterales</taxon>
        <taxon>Lysobacteraceae</taxon>
        <taxon>Xylella</taxon>
    </lineage>
</organism>
<dbReference type="RefSeq" id="WP_011098259.1">
    <property type="nucleotide sequence ID" value="NZ_CP006696.1"/>
</dbReference>
<protein>
    <submittedName>
        <fullName evidence="2">Peptidase M15B and M15C, D,D-carboxypeptidase VanY/endolysin</fullName>
    </submittedName>
</protein>
<evidence type="ECO:0000313" key="3">
    <source>
        <dbReference type="Proteomes" id="UP000027215"/>
    </source>
</evidence>
<feature type="domain" description="D-alanyl-D-alanine carboxypeptidase-like core" evidence="1">
    <location>
        <begin position="77"/>
        <end position="200"/>
    </location>
</feature>
<dbReference type="InterPro" id="IPR058193">
    <property type="entry name" value="VanY/YodJ_core_dom"/>
</dbReference>
<keyword evidence="2" id="KW-0121">Carboxypeptidase</keyword>
<dbReference type="CDD" id="cd14852">
    <property type="entry name" value="LD-carboxypeptidase"/>
    <property type="match status" value="1"/>
</dbReference>
<dbReference type="InterPro" id="IPR003709">
    <property type="entry name" value="VanY-like_core_dom"/>
</dbReference>
<dbReference type="Pfam" id="PF02557">
    <property type="entry name" value="VanY"/>
    <property type="match status" value="1"/>
</dbReference>
<gene>
    <name evidence="2" type="ORF">D934_12840</name>
</gene>
<dbReference type="HOGENOM" id="CLU_054193_6_2_6"/>
<keyword evidence="2" id="KW-0378">Hydrolase</keyword>
<dbReference type="EMBL" id="CP006696">
    <property type="protein sequence ID" value="AIC10752.1"/>
    <property type="molecule type" value="Genomic_DNA"/>
</dbReference>
<evidence type="ECO:0000259" key="1">
    <source>
        <dbReference type="Pfam" id="PF02557"/>
    </source>
</evidence>
<dbReference type="GO" id="GO:0004180">
    <property type="term" value="F:carboxypeptidase activity"/>
    <property type="evidence" value="ECO:0007669"/>
    <property type="project" value="UniProtKB-KW"/>
</dbReference>
<dbReference type="InterPro" id="IPR052179">
    <property type="entry name" value="DD-CPase-like"/>
</dbReference>
<dbReference type="PANTHER" id="PTHR34385">
    <property type="entry name" value="D-ALANYL-D-ALANINE CARBOXYPEPTIDASE"/>
    <property type="match status" value="1"/>
</dbReference>
<reference evidence="2 3" key="1">
    <citation type="submission" date="2013-08" db="EMBL/GenBank/DDBJ databases">
        <authorList>
            <person name="Stouthamer R."/>
            <person name="Nunney L."/>
        </authorList>
    </citation>
    <scope>NUCLEOTIDE SEQUENCE [LARGE SCALE GENOMIC DNA]</scope>
    <source>
        <strain evidence="3">ann-1</strain>
    </source>
</reference>
<name>A0A060HCU0_XYLFS</name>
<evidence type="ECO:0000313" key="2">
    <source>
        <dbReference type="EMBL" id="AIC10752.1"/>
    </source>
</evidence>
<proteinExistence type="predicted"/>
<dbReference type="SUPFAM" id="SSF55166">
    <property type="entry name" value="Hedgehog/DD-peptidase"/>
    <property type="match status" value="1"/>
</dbReference>
<dbReference type="GO" id="GO:0006508">
    <property type="term" value="P:proteolysis"/>
    <property type="evidence" value="ECO:0007669"/>
    <property type="project" value="InterPro"/>
</dbReference>
<dbReference type="KEGG" id="xfs:D934_12840"/>
<dbReference type="InterPro" id="IPR009045">
    <property type="entry name" value="Zn_M74/Hedgehog-like"/>
</dbReference>
<sequence>MNVSSSNEDTPNAPDMLSWCVHTQDNHPLPLPELKAKLLALGIDADTYALTTGLSMELEPTTLADAGYDRYQRPLLLTVDAARAWHAMRQAAVGDGIVLDAISGYRSYAYQFGILERKLAQGKTLQEILTVNAAPGFSEHHSGEALDIGMPGESPVEESFEGSSAFAWLHRHAGRFGFHLSYPRNNPHGIVYEPWHWRWRAR</sequence>
<keyword evidence="2" id="KW-0645">Protease</keyword>
<dbReference type="PATRIC" id="fig|155920.8.peg.3022"/>
<dbReference type="SMR" id="A0A060HCU0"/>
<accession>A0A060HCU0</accession>
<dbReference type="AlphaFoldDB" id="A0A060HCU0"/>